<reference evidence="2" key="1">
    <citation type="submission" date="2021-06" db="EMBL/GenBank/DDBJ databases">
        <title>Parelaphostrongylus tenuis whole genome reference sequence.</title>
        <authorList>
            <person name="Garwood T.J."/>
            <person name="Larsen P.A."/>
            <person name="Fountain-Jones N.M."/>
            <person name="Garbe J.R."/>
            <person name="Macchietto M.G."/>
            <person name="Kania S.A."/>
            <person name="Gerhold R.W."/>
            <person name="Richards J.E."/>
            <person name="Wolf T.M."/>
        </authorList>
    </citation>
    <scope>NUCLEOTIDE SEQUENCE</scope>
    <source>
        <strain evidence="2">MNPRO001-30</strain>
        <tissue evidence="2">Meninges</tissue>
    </source>
</reference>
<gene>
    <name evidence="2" type="ORF">KIN20_035613</name>
</gene>
<name>A0AAD5WL03_PARTN</name>
<organism evidence="2 3">
    <name type="scientific">Parelaphostrongylus tenuis</name>
    <name type="common">Meningeal worm</name>
    <dbReference type="NCBI Taxonomy" id="148309"/>
    <lineage>
        <taxon>Eukaryota</taxon>
        <taxon>Metazoa</taxon>
        <taxon>Ecdysozoa</taxon>
        <taxon>Nematoda</taxon>
        <taxon>Chromadorea</taxon>
        <taxon>Rhabditida</taxon>
        <taxon>Rhabditina</taxon>
        <taxon>Rhabditomorpha</taxon>
        <taxon>Strongyloidea</taxon>
        <taxon>Metastrongylidae</taxon>
        <taxon>Parelaphostrongylus</taxon>
    </lineage>
</organism>
<keyword evidence="3" id="KW-1185">Reference proteome</keyword>
<accession>A0AAD5WL03</accession>
<proteinExistence type="predicted"/>
<feature type="compositionally biased region" description="Polar residues" evidence="1">
    <location>
        <begin position="10"/>
        <end position="27"/>
    </location>
</feature>
<evidence type="ECO:0000313" key="3">
    <source>
        <dbReference type="Proteomes" id="UP001196413"/>
    </source>
</evidence>
<comment type="caution">
    <text evidence="2">The sequence shown here is derived from an EMBL/GenBank/DDBJ whole genome shotgun (WGS) entry which is preliminary data.</text>
</comment>
<dbReference type="AlphaFoldDB" id="A0AAD5WL03"/>
<evidence type="ECO:0000313" key="2">
    <source>
        <dbReference type="EMBL" id="KAJ1373253.1"/>
    </source>
</evidence>
<sequence length="60" mass="6345">MATAKPPTPYMSQVAASTTLPSPSRSNPLAAPVVHNPPEREGGTKFVEGLPPRPVSFFDI</sequence>
<dbReference type="Proteomes" id="UP001196413">
    <property type="component" value="Unassembled WGS sequence"/>
</dbReference>
<protein>
    <submittedName>
        <fullName evidence="2">Uncharacterized protein</fullName>
    </submittedName>
</protein>
<evidence type="ECO:0000256" key="1">
    <source>
        <dbReference type="SAM" id="MobiDB-lite"/>
    </source>
</evidence>
<feature type="region of interest" description="Disordered" evidence="1">
    <location>
        <begin position="1"/>
        <end position="51"/>
    </location>
</feature>
<dbReference type="EMBL" id="JAHQIW010007243">
    <property type="protein sequence ID" value="KAJ1373253.1"/>
    <property type="molecule type" value="Genomic_DNA"/>
</dbReference>